<dbReference type="AlphaFoldDB" id="A0A0E9UZF7"/>
<reference evidence="2" key="2">
    <citation type="journal article" date="2015" name="Fish Shellfish Immunol.">
        <title>Early steps in the European eel (Anguilla anguilla)-Vibrio vulnificus interaction in the gills: Role of the RtxA13 toxin.</title>
        <authorList>
            <person name="Callol A."/>
            <person name="Pajuelo D."/>
            <person name="Ebbesson L."/>
            <person name="Teles M."/>
            <person name="MacKenzie S."/>
            <person name="Amaro C."/>
        </authorList>
    </citation>
    <scope>NUCLEOTIDE SEQUENCE</scope>
</reference>
<dbReference type="EMBL" id="GBXM01037997">
    <property type="protein sequence ID" value="JAH70580.1"/>
    <property type="molecule type" value="Transcribed_RNA"/>
</dbReference>
<feature type="transmembrane region" description="Helical" evidence="1">
    <location>
        <begin position="6"/>
        <end position="30"/>
    </location>
</feature>
<proteinExistence type="predicted"/>
<keyword evidence="1" id="KW-1133">Transmembrane helix</keyword>
<sequence length="32" mass="3709">MLVTAYFYFTSFTGLSVASNVLCCDWCFYLRS</sequence>
<accession>A0A0E9UZF7</accession>
<evidence type="ECO:0000313" key="2">
    <source>
        <dbReference type="EMBL" id="JAH70580.1"/>
    </source>
</evidence>
<name>A0A0E9UZF7_ANGAN</name>
<keyword evidence="1" id="KW-0812">Transmembrane</keyword>
<protein>
    <submittedName>
        <fullName evidence="2">Uncharacterized protein</fullName>
    </submittedName>
</protein>
<reference evidence="2" key="1">
    <citation type="submission" date="2014-11" db="EMBL/GenBank/DDBJ databases">
        <authorList>
            <person name="Amaro Gonzalez C."/>
        </authorList>
    </citation>
    <scope>NUCLEOTIDE SEQUENCE</scope>
</reference>
<keyword evidence="1" id="KW-0472">Membrane</keyword>
<evidence type="ECO:0000256" key="1">
    <source>
        <dbReference type="SAM" id="Phobius"/>
    </source>
</evidence>
<organism evidence="2">
    <name type="scientific">Anguilla anguilla</name>
    <name type="common">European freshwater eel</name>
    <name type="synonym">Muraena anguilla</name>
    <dbReference type="NCBI Taxonomy" id="7936"/>
    <lineage>
        <taxon>Eukaryota</taxon>
        <taxon>Metazoa</taxon>
        <taxon>Chordata</taxon>
        <taxon>Craniata</taxon>
        <taxon>Vertebrata</taxon>
        <taxon>Euteleostomi</taxon>
        <taxon>Actinopterygii</taxon>
        <taxon>Neopterygii</taxon>
        <taxon>Teleostei</taxon>
        <taxon>Anguilliformes</taxon>
        <taxon>Anguillidae</taxon>
        <taxon>Anguilla</taxon>
    </lineage>
</organism>